<name>A0ACC1TLW9_9AGAR</name>
<organism evidence="1 2">
    <name type="scientific">Lentinula aff. lateritia</name>
    <dbReference type="NCBI Taxonomy" id="2804960"/>
    <lineage>
        <taxon>Eukaryota</taxon>
        <taxon>Fungi</taxon>
        <taxon>Dikarya</taxon>
        <taxon>Basidiomycota</taxon>
        <taxon>Agaricomycotina</taxon>
        <taxon>Agaricomycetes</taxon>
        <taxon>Agaricomycetidae</taxon>
        <taxon>Agaricales</taxon>
        <taxon>Marasmiineae</taxon>
        <taxon>Omphalotaceae</taxon>
        <taxon>Lentinula</taxon>
    </lineage>
</organism>
<sequence>MDTQSQLLSSLPLPPSTLATLSKAGYETLEDLPPSDSANQLTDGRDSASYELSKHGKASQTIYSSSQRPGSGDSLSVLPSTQSAAALMGSISRRKPRTFSTRCPPIDTLLNGGVPEGGIVELSGPPGSSKERILLNIILSCVQVGKRVLFVDCQGMCDPRSIDEHLKDVPTARRLVTYVNIGDSTEFLMFMNNLSLNTYESFDILAISCLTFPFQNAQITIAARNNLLEKIKQTLTKLSHTQNVTIAITSQLVTRLMNIDGTTGNFDSVGAKGIMVPQLGPAYLPSGKVFRLLLALDGTEPRTGVVRLLAPLKPGLPPEASFLRFDMVRQSAF</sequence>
<evidence type="ECO:0000313" key="2">
    <source>
        <dbReference type="Proteomes" id="UP001163835"/>
    </source>
</evidence>
<proteinExistence type="predicted"/>
<dbReference type="Proteomes" id="UP001163835">
    <property type="component" value="Unassembled WGS sequence"/>
</dbReference>
<keyword evidence="2" id="KW-1185">Reference proteome</keyword>
<comment type="caution">
    <text evidence="1">The sequence shown here is derived from an EMBL/GenBank/DDBJ whole genome shotgun (WGS) entry which is preliminary data.</text>
</comment>
<reference evidence="1" key="1">
    <citation type="submission" date="2022-09" db="EMBL/GenBank/DDBJ databases">
        <title>A Global Phylogenomic Analysis of the Shiitake Genus Lentinula.</title>
        <authorList>
            <consortium name="DOE Joint Genome Institute"/>
            <person name="Sierra-Patev S."/>
            <person name="Min B."/>
            <person name="Naranjo-Ortiz M."/>
            <person name="Looney B."/>
            <person name="Konkel Z."/>
            <person name="Slot J.C."/>
            <person name="Sakamoto Y."/>
            <person name="Steenwyk J.L."/>
            <person name="Rokas A."/>
            <person name="Carro J."/>
            <person name="Camarero S."/>
            <person name="Ferreira P."/>
            <person name="Molpeceres G."/>
            <person name="Ruiz-Duenas F.J."/>
            <person name="Serrano A."/>
            <person name="Henrissat B."/>
            <person name="Drula E."/>
            <person name="Hughes K.W."/>
            <person name="Mata J.L."/>
            <person name="Ishikawa N.K."/>
            <person name="Vargas-Isla R."/>
            <person name="Ushijima S."/>
            <person name="Smith C.A."/>
            <person name="Ahrendt S."/>
            <person name="Andreopoulos W."/>
            <person name="He G."/>
            <person name="Labutti K."/>
            <person name="Lipzen A."/>
            <person name="Ng V."/>
            <person name="Riley R."/>
            <person name="Sandor L."/>
            <person name="Barry K."/>
            <person name="Martinez A.T."/>
            <person name="Xiao Y."/>
            <person name="Gibbons J.G."/>
            <person name="Terashima K."/>
            <person name="Grigoriev I.V."/>
            <person name="Hibbett D.S."/>
        </authorList>
    </citation>
    <scope>NUCLEOTIDE SEQUENCE</scope>
    <source>
        <strain evidence="1">TMI1499</strain>
    </source>
</reference>
<gene>
    <name evidence="1" type="ORF">F5876DRAFT_81456</name>
</gene>
<evidence type="ECO:0000313" key="1">
    <source>
        <dbReference type="EMBL" id="KAJ3805730.1"/>
    </source>
</evidence>
<protein>
    <submittedName>
        <fullName evidence="1">Uncharacterized protein</fullName>
    </submittedName>
</protein>
<accession>A0ACC1TLW9</accession>
<dbReference type="EMBL" id="MU795540">
    <property type="protein sequence ID" value="KAJ3805730.1"/>
    <property type="molecule type" value="Genomic_DNA"/>
</dbReference>